<dbReference type="GO" id="GO:0032040">
    <property type="term" value="C:small-subunit processome"/>
    <property type="evidence" value="ECO:0007669"/>
    <property type="project" value="TreeGrafter"/>
</dbReference>
<feature type="compositionally biased region" description="Acidic residues" evidence="8">
    <location>
        <begin position="283"/>
        <end position="305"/>
    </location>
</feature>
<evidence type="ECO:0000256" key="3">
    <source>
        <dbReference type="ARBA" id="ARBA00022552"/>
    </source>
</evidence>
<keyword evidence="5 7" id="KW-0687">Ribonucleoprotein</keyword>
<comment type="caution">
    <text evidence="9">The sequence shown here is derived from an EMBL/GenBank/DDBJ whole genome shotgun (WGS) entry which is preliminary data.</text>
</comment>
<feature type="compositionally biased region" description="Polar residues" evidence="8">
    <location>
        <begin position="585"/>
        <end position="594"/>
    </location>
</feature>
<sequence length="594" mass="66982">MSPVKSRTDTAEARAAAFTRTVLDQPERFLLNDSGLADDILRTTADLFGQAKSLEFTELAPLQELYIQDFPDAQIWEQLNLCNEPLLTKYTTGLRRLRNWVEELEDERSGVVLDERDSDALSANEETEDLSSSDLDTEEEEAAEVSSEEDDGEQSSSTAADDRDEETEQDSDTETAALVDAPAQTLSRKKSVTFAENDRPQSRKATEEDHFFSFKTMDKYVSRAERIEMGEETPLGDSEDEEIDYFQDPDLLVDDEEEDDDEEDEASESGPAKAPSKLRYEDFFDPADQSESDMSDEEYLDESDVDGSGTESGTTSGARSLFDMDDEQAGGAEANLSRFERQQMRASKKIQTLEDQNVGSKEWTMIGEAKASDRPINSLLEQDLEFEQGLKPAPVITVDKTETLEEMIKRRILAREFDDVVRRQEVKETEFKPSEPELNDQKSKKSLAEVYEAEYQAEAAAARGDVVTTELTQRMNKQHELVAEAANRLHHRLDALCSFNYRPEPAAMEVKVVTNASAIVMEEVLPTHVSEATQLAPEEVYIKSRSAIKGDTERTDAERRKERLQKRSRQSAIHAKRGNKKDTRTAQTIAENTF</sequence>
<evidence type="ECO:0000256" key="7">
    <source>
        <dbReference type="PIRNR" id="PIRNR017300"/>
    </source>
</evidence>
<comment type="subcellular location">
    <subcellularLocation>
        <location evidence="1 7">Nucleus</location>
        <location evidence="1 7">Nucleolus</location>
    </subcellularLocation>
</comment>
<feature type="compositionally biased region" description="Acidic residues" evidence="8">
    <location>
        <begin position="237"/>
        <end position="267"/>
    </location>
</feature>
<name>A0A9W8ABK7_9FUNG</name>
<feature type="compositionally biased region" description="Basic and acidic residues" evidence="8">
    <location>
        <begin position="196"/>
        <end position="229"/>
    </location>
</feature>
<evidence type="ECO:0000256" key="5">
    <source>
        <dbReference type="ARBA" id="ARBA00023274"/>
    </source>
</evidence>
<dbReference type="PANTHER" id="PTHR17039:SF0">
    <property type="entry name" value="U3 SMALL NUCLEOLAR RIBONUCLEOPROTEIN PROTEIN MPP10"/>
    <property type="match status" value="1"/>
</dbReference>
<proteinExistence type="inferred from homology"/>
<dbReference type="GO" id="GO:0034457">
    <property type="term" value="C:Mpp10 complex"/>
    <property type="evidence" value="ECO:0007669"/>
    <property type="project" value="UniProtKB-UniRule"/>
</dbReference>
<evidence type="ECO:0000256" key="4">
    <source>
        <dbReference type="ARBA" id="ARBA00023242"/>
    </source>
</evidence>
<feature type="compositionally biased region" description="Basic and acidic residues" evidence="8">
    <location>
        <begin position="548"/>
        <end position="561"/>
    </location>
</feature>
<evidence type="ECO:0000256" key="2">
    <source>
        <dbReference type="ARBA" id="ARBA00022517"/>
    </source>
</evidence>
<feature type="region of interest" description="Disordered" evidence="8">
    <location>
        <begin position="547"/>
        <end position="594"/>
    </location>
</feature>
<feature type="region of interest" description="Disordered" evidence="8">
    <location>
        <begin position="111"/>
        <end position="353"/>
    </location>
</feature>
<reference evidence="9" key="1">
    <citation type="submission" date="2022-07" db="EMBL/GenBank/DDBJ databases">
        <title>Phylogenomic reconstructions and comparative analyses of Kickxellomycotina fungi.</title>
        <authorList>
            <person name="Reynolds N.K."/>
            <person name="Stajich J.E."/>
            <person name="Barry K."/>
            <person name="Grigoriev I.V."/>
            <person name="Crous P."/>
            <person name="Smith M.E."/>
        </authorList>
    </citation>
    <scope>NUCLEOTIDE SEQUENCE</scope>
    <source>
        <strain evidence="9">RSA 861</strain>
    </source>
</reference>
<accession>A0A9W8ABK7</accession>
<evidence type="ECO:0000256" key="6">
    <source>
        <dbReference type="ARBA" id="ARBA00029455"/>
    </source>
</evidence>
<protein>
    <recommendedName>
        <fullName evidence="7">U3 small nucleolar ribonucleoprotein protein MPP10</fullName>
    </recommendedName>
</protein>
<dbReference type="PANTHER" id="PTHR17039">
    <property type="entry name" value="U3 SMALL NUCLEOLAR RIBONUCLEOPROTEIN PROTEIN MPP10"/>
    <property type="match status" value="1"/>
</dbReference>
<evidence type="ECO:0000256" key="8">
    <source>
        <dbReference type="SAM" id="MobiDB-lite"/>
    </source>
</evidence>
<dbReference type="Pfam" id="PF04006">
    <property type="entry name" value="Mpp10"/>
    <property type="match status" value="1"/>
</dbReference>
<dbReference type="Proteomes" id="UP001150569">
    <property type="component" value="Unassembled WGS sequence"/>
</dbReference>
<dbReference type="InterPro" id="IPR012173">
    <property type="entry name" value="Mpp10"/>
</dbReference>
<organism evidence="9 10">
    <name type="scientific">Tieghemiomyces parasiticus</name>
    <dbReference type="NCBI Taxonomy" id="78921"/>
    <lineage>
        <taxon>Eukaryota</taxon>
        <taxon>Fungi</taxon>
        <taxon>Fungi incertae sedis</taxon>
        <taxon>Zoopagomycota</taxon>
        <taxon>Kickxellomycotina</taxon>
        <taxon>Dimargaritomycetes</taxon>
        <taxon>Dimargaritales</taxon>
        <taxon>Dimargaritaceae</taxon>
        <taxon>Tieghemiomyces</taxon>
    </lineage>
</organism>
<keyword evidence="3 7" id="KW-0698">rRNA processing</keyword>
<evidence type="ECO:0000256" key="1">
    <source>
        <dbReference type="ARBA" id="ARBA00004604"/>
    </source>
</evidence>
<keyword evidence="10" id="KW-1185">Reference proteome</keyword>
<dbReference type="GO" id="GO:0006364">
    <property type="term" value="P:rRNA processing"/>
    <property type="evidence" value="ECO:0007669"/>
    <property type="project" value="UniProtKB-KW"/>
</dbReference>
<evidence type="ECO:0000313" key="9">
    <source>
        <dbReference type="EMBL" id="KAJ1927586.1"/>
    </source>
</evidence>
<comment type="function">
    <text evidence="7">Involved in nucleolar processing of pre-18S ribosomal RNA.</text>
</comment>
<keyword evidence="4 7" id="KW-0539">Nucleus</keyword>
<dbReference type="PIRSF" id="PIRSF017300">
    <property type="entry name" value="snoRNP_Mpp10"/>
    <property type="match status" value="1"/>
</dbReference>
<feature type="compositionally biased region" description="Basic residues" evidence="8">
    <location>
        <begin position="562"/>
        <end position="579"/>
    </location>
</feature>
<dbReference type="OrthoDB" id="445326at2759"/>
<feature type="compositionally biased region" description="Acidic residues" evidence="8">
    <location>
        <begin position="162"/>
        <end position="173"/>
    </location>
</feature>
<evidence type="ECO:0000313" key="10">
    <source>
        <dbReference type="Proteomes" id="UP001150569"/>
    </source>
</evidence>
<dbReference type="GO" id="GO:0005732">
    <property type="term" value="C:sno(s)RNA-containing ribonucleoprotein complex"/>
    <property type="evidence" value="ECO:0007669"/>
    <property type="project" value="UniProtKB-UniRule"/>
</dbReference>
<gene>
    <name evidence="9" type="primary">MPP10</name>
    <name evidence="9" type="ORF">IWQ60_002805</name>
</gene>
<dbReference type="EMBL" id="JANBPT010000111">
    <property type="protein sequence ID" value="KAJ1927586.1"/>
    <property type="molecule type" value="Genomic_DNA"/>
</dbReference>
<feature type="compositionally biased region" description="Low complexity" evidence="8">
    <location>
        <begin position="306"/>
        <end position="317"/>
    </location>
</feature>
<dbReference type="AlphaFoldDB" id="A0A9W8ABK7"/>
<comment type="similarity">
    <text evidence="6 7">Belongs to the MPP10 family.</text>
</comment>
<feature type="compositionally biased region" description="Acidic residues" evidence="8">
    <location>
        <begin position="125"/>
        <end position="153"/>
    </location>
</feature>
<keyword evidence="2 7" id="KW-0690">Ribosome biogenesis</keyword>